<evidence type="ECO:0000313" key="1">
    <source>
        <dbReference type="EMBL" id="OUB94946.1"/>
    </source>
</evidence>
<comment type="caution">
    <text evidence="1">The sequence shown here is derived from an EMBL/GenBank/DDBJ whole genome shotgun (WGS) entry which is preliminary data.</text>
</comment>
<dbReference type="Proteomes" id="UP000195160">
    <property type="component" value="Unassembled WGS sequence"/>
</dbReference>
<evidence type="ECO:0000313" key="2">
    <source>
        <dbReference type="Proteomes" id="UP000195160"/>
    </source>
</evidence>
<dbReference type="EMBL" id="MOOV01000162">
    <property type="protein sequence ID" value="OUB94946.1"/>
    <property type="molecule type" value="Genomic_DNA"/>
</dbReference>
<name>A0A9X6MXU6_BACTV</name>
<sequence length="50" mass="5970">MERNVSTITIAHKDRVFRFDYDWFDGFLHKLGVKVIIVTNERLSPQEEFA</sequence>
<proteinExistence type="predicted"/>
<reference evidence="1 2" key="1">
    <citation type="submission" date="2016-10" db="EMBL/GenBank/DDBJ databases">
        <title>Comparative genomics of Bacillus thuringiensis reveals a path to pathogens against multiple invertebrate hosts.</title>
        <authorList>
            <person name="Zheng J."/>
            <person name="Gao Q."/>
            <person name="Liu H."/>
            <person name="Peng D."/>
            <person name="Ruan L."/>
            <person name="Sun M."/>
        </authorList>
    </citation>
    <scope>NUCLEOTIDE SEQUENCE [LARGE SCALE GENOMIC DNA]</scope>
    <source>
        <strain evidence="1">T30001</strain>
    </source>
</reference>
<organism evidence="1 2">
    <name type="scientific">Bacillus thuringiensis subsp. medellin</name>
    <dbReference type="NCBI Taxonomy" id="79672"/>
    <lineage>
        <taxon>Bacteria</taxon>
        <taxon>Bacillati</taxon>
        <taxon>Bacillota</taxon>
        <taxon>Bacilli</taxon>
        <taxon>Bacillales</taxon>
        <taxon>Bacillaceae</taxon>
        <taxon>Bacillus</taxon>
        <taxon>Bacillus cereus group</taxon>
    </lineage>
</organism>
<gene>
    <name evidence="1" type="ORF">BK784_20900</name>
</gene>
<protein>
    <submittedName>
        <fullName evidence="1">Transposase</fullName>
    </submittedName>
</protein>
<accession>A0A9X6MXU6</accession>
<dbReference type="AlphaFoldDB" id="A0A9X6MXU6"/>